<organism evidence="1 2">
    <name type="scientific">Pseudovirgaria hyperparasitica</name>
    <dbReference type="NCBI Taxonomy" id="470096"/>
    <lineage>
        <taxon>Eukaryota</taxon>
        <taxon>Fungi</taxon>
        <taxon>Dikarya</taxon>
        <taxon>Ascomycota</taxon>
        <taxon>Pezizomycotina</taxon>
        <taxon>Dothideomycetes</taxon>
        <taxon>Dothideomycetes incertae sedis</taxon>
        <taxon>Acrospermales</taxon>
        <taxon>Acrospermaceae</taxon>
        <taxon>Pseudovirgaria</taxon>
    </lineage>
</organism>
<protein>
    <submittedName>
        <fullName evidence="1">Uncharacterized protein</fullName>
    </submittedName>
</protein>
<name>A0A6A6WCN4_9PEZI</name>
<dbReference type="Proteomes" id="UP000799437">
    <property type="component" value="Unassembled WGS sequence"/>
</dbReference>
<evidence type="ECO:0000313" key="2">
    <source>
        <dbReference type="Proteomes" id="UP000799437"/>
    </source>
</evidence>
<accession>A0A6A6WCN4</accession>
<keyword evidence="2" id="KW-1185">Reference proteome</keyword>
<evidence type="ECO:0000313" key="1">
    <source>
        <dbReference type="EMBL" id="KAF2760588.1"/>
    </source>
</evidence>
<dbReference type="GeneID" id="54481570"/>
<sequence length="179" mass="20940">MYNIKETVRCASALLDLRRLWLYDPQGTPHSNIEREYYYRPNNRVDLRTTMPCASVRSPDAFACGVIGNGFGADTRAMIFWIKYKLIYKLWHLFCKGKGQRVPHSKLSRALFRWRAVYHHPSWIIVLHQIYRMCRFLGGDRMERRLQGLTNCVLDVRGAAKRVGELVGLIAQWPRLAQD</sequence>
<dbReference type="RefSeq" id="XP_033603039.1">
    <property type="nucleotide sequence ID" value="XM_033740516.1"/>
</dbReference>
<proteinExistence type="predicted"/>
<dbReference type="EMBL" id="ML996568">
    <property type="protein sequence ID" value="KAF2760588.1"/>
    <property type="molecule type" value="Genomic_DNA"/>
</dbReference>
<dbReference type="AlphaFoldDB" id="A0A6A6WCN4"/>
<reference evidence="1" key="1">
    <citation type="journal article" date="2020" name="Stud. Mycol.">
        <title>101 Dothideomycetes genomes: a test case for predicting lifestyles and emergence of pathogens.</title>
        <authorList>
            <person name="Haridas S."/>
            <person name="Albert R."/>
            <person name="Binder M."/>
            <person name="Bloem J."/>
            <person name="Labutti K."/>
            <person name="Salamov A."/>
            <person name="Andreopoulos B."/>
            <person name="Baker S."/>
            <person name="Barry K."/>
            <person name="Bills G."/>
            <person name="Bluhm B."/>
            <person name="Cannon C."/>
            <person name="Castanera R."/>
            <person name="Culley D."/>
            <person name="Daum C."/>
            <person name="Ezra D."/>
            <person name="Gonzalez J."/>
            <person name="Henrissat B."/>
            <person name="Kuo A."/>
            <person name="Liang C."/>
            <person name="Lipzen A."/>
            <person name="Lutzoni F."/>
            <person name="Magnuson J."/>
            <person name="Mondo S."/>
            <person name="Nolan M."/>
            <person name="Ohm R."/>
            <person name="Pangilinan J."/>
            <person name="Park H.-J."/>
            <person name="Ramirez L."/>
            <person name="Alfaro M."/>
            <person name="Sun H."/>
            <person name="Tritt A."/>
            <person name="Yoshinaga Y."/>
            <person name="Zwiers L.-H."/>
            <person name="Turgeon B."/>
            <person name="Goodwin S."/>
            <person name="Spatafora J."/>
            <person name="Crous P."/>
            <person name="Grigoriev I."/>
        </authorList>
    </citation>
    <scope>NUCLEOTIDE SEQUENCE</scope>
    <source>
        <strain evidence="1">CBS 121739</strain>
    </source>
</reference>
<gene>
    <name evidence="1" type="ORF">EJ05DRAFT_290084</name>
</gene>